<proteinExistence type="predicted"/>
<protein>
    <submittedName>
        <fullName evidence="1">Uncharacterized protein</fullName>
    </submittedName>
</protein>
<organism evidence="1 2">
    <name type="scientific">Desulfonema magnum</name>
    <dbReference type="NCBI Taxonomy" id="45655"/>
    <lineage>
        <taxon>Bacteria</taxon>
        <taxon>Pseudomonadati</taxon>
        <taxon>Thermodesulfobacteriota</taxon>
        <taxon>Desulfobacteria</taxon>
        <taxon>Desulfobacterales</taxon>
        <taxon>Desulfococcaceae</taxon>
        <taxon>Desulfonema</taxon>
    </lineage>
</organism>
<dbReference type="AlphaFoldDB" id="A0A975GQW3"/>
<evidence type="ECO:0000313" key="1">
    <source>
        <dbReference type="EMBL" id="QTA90315.1"/>
    </source>
</evidence>
<accession>A0A975GQW3</accession>
<dbReference type="EMBL" id="CP061800">
    <property type="protein sequence ID" value="QTA90315.1"/>
    <property type="molecule type" value="Genomic_DNA"/>
</dbReference>
<evidence type="ECO:0000313" key="2">
    <source>
        <dbReference type="Proteomes" id="UP000663722"/>
    </source>
</evidence>
<sequence>MYLSAIKSGISYNIQFQEVMIEYTFCLPDVENFCAFSNAVKYEYKPVLI</sequence>
<gene>
    <name evidence="1" type="ORF">dnm_063760</name>
</gene>
<keyword evidence="2" id="KW-1185">Reference proteome</keyword>
<reference evidence="1" key="1">
    <citation type="journal article" date="2021" name="Microb. Physiol.">
        <title>Proteogenomic Insights into the Physiology of Marine, Sulfate-Reducing, Filamentous Desulfonema limicola and Desulfonema magnum.</title>
        <authorList>
            <person name="Schnaars V."/>
            <person name="Wohlbrand L."/>
            <person name="Scheve S."/>
            <person name="Hinrichs C."/>
            <person name="Reinhardt R."/>
            <person name="Rabus R."/>
        </authorList>
    </citation>
    <scope>NUCLEOTIDE SEQUENCE</scope>
    <source>
        <strain evidence="1">4be13</strain>
    </source>
</reference>
<dbReference type="KEGG" id="dmm:dnm_063760"/>
<dbReference type="Proteomes" id="UP000663722">
    <property type="component" value="Chromosome"/>
</dbReference>
<name>A0A975GQW3_9BACT</name>